<evidence type="ECO:0000256" key="3">
    <source>
        <dbReference type="ARBA" id="ARBA00022837"/>
    </source>
</evidence>
<feature type="domain" description="EF-hand" evidence="5">
    <location>
        <begin position="131"/>
        <end position="166"/>
    </location>
</feature>
<dbReference type="InterPro" id="IPR039647">
    <property type="entry name" value="EF_hand_pair_protein_CML-like"/>
</dbReference>
<dbReference type="OrthoDB" id="26525at2759"/>
<dbReference type="AlphaFoldDB" id="A0A8T2SVM6"/>
<dbReference type="Proteomes" id="UP000825935">
    <property type="component" value="Chromosome 18"/>
</dbReference>
<proteinExistence type="predicted"/>
<feature type="compositionally biased region" description="Basic and acidic residues" evidence="4">
    <location>
        <begin position="24"/>
        <end position="35"/>
    </location>
</feature>
<dbReference type="Pfam" id="PF13499">
    <property type="entry name" value="EF-hand_7"/>
    <property type="match status" value="2"/>
</dbReference>
<comment type="caution">
    <text evidence="6">The sequence shown here is derived from an EMBL/GenBank/DDBJ whole genome shotgun (WGS) entry which is preliminary data.</text>
</comment>
<keyword evidence="1" id="KW-0479">Metal-binding</keyword>
<dbReference type="PROSITE" id="PS00018">
    <property type="entry name" value="EF_HAND_1"/>
    <property type="match status" value="3"/>
</dbReference>
<organism evidence="6 7">
    <name type="scientific">Ceratopteris richardii</name>
    <name type="common">Triangle waterfern</name>
    <dbReference type="NCBI Taxonomy" id="49495"/>
    <lineage>
        <taxon>Eukaryota</taxon>
        <taxon>Viridiplantae</taxon>
        <taxon>Streptophyta</taxon>
        <taxon>Embryophyta</taxon>
        <taxon>Tracheophyta</taxon>
        <taxon>Polypodiopsida</taxon>
        <taxon>Polypodiidae</taxon>
        <taxon>Polypodiales</taxon>
        <taxon>Pteridineae</taxon>
        <taxon>Pteridaceae</taxon>
        <taxon>Parkerioideae</taxon>
        <taxon>Ceratopteris</taxon>
    </lineage>
</organism>
<dbReference type="FunFam" id="1.10.238.10:FF:000001">
    <property type="entry name" value="Calmodulin 1"/>
    <property type="match status" value="1"/>
</dbReference>
<evidence type="ECO:0000256" key="2">
    <source>
        <dbReference type="ARBA" id="ARBA00022737"/>
    </source>
</evidence>
<protein>
    <recommendedName>
        <fullName evidence="5">EF-hand domain-containing protein</fullName>
    </recommendedName>
</protein>
<evidence type="ECO:0000313" key="7">
    <source>
        <dbReference type="Proteomes" id="UP000825935"/>
    </source>
</evidence>
<keyword evidence="7" id="KW-1185">Reference proteome</keyword>
<keyword evidence="2" id="KW-0677">Repeat</keyword>
<reference evidence="6" key="1">
    <citation type="submission" date="2021-08" db="EMBL/GenBank/DDBJ databases">
        <title>WGS assembly of Ceratopteris richardii.</title>
        <authorList>
            <person name="Marchant D.B."/>
            <person name="Chen G."/>
            <person name="Jenkins J."/>
            <person name="Shu S."/>
            <person name="Leebens-Mack J."/>
            <person name="Grimwood J."/>
            <person name="Schmutz J."/>
            <person name="Soltis P."/>
            <person name="Soltis D."/>
            <person name="Chen Z.-H."/>
        </authorList>
    </citation>
    <scope>NUCLEOTIDE SEQUENCE</scope>
    <source>
        <strain evidence="6">Whitten #5841</strain>
        <tissue evidence="6">Leaf</tissue>
    </source>
</reference>
<keyword evidence="3" id="KW-0106">Calcium</keyword>
<feature type="domain" description="EF-hand" evidence="5">
    <location>
        <begin position="64"/>
        <end position="95"/>
    </location>
</feature>
<dbReference type="InterPro" id="IPR002048">
    <property type="entry name" value="EF_hand_dom"/>
</dbReference>
<dbReference type="SUPFAM" id="SSF47473">
    <property type="entry name" value="EF-hand"/>
    <property type="match status" value="1"/>
</dbReference>
<dbReference type="CDD" id="cd00051">
    <property type="entry name" value="EFh"/>
    <property type="match status" value="2"/>
</dbReference>
<dbReference type="EMBL" id="CM035423">
    <property type="protein sequence ID" value="KAH7366383.1"/>
    <property type="molecule type" value="Genomic_DNA"/>
</dbReference>
<feature type="region of interest" description="Disordered" evidence="4">
    <location>
        <begin position="1"/>
        <end position="46"/>
    </location>
</feature>
<evidence type="ECO:0000313" key="6">
    <source>
        <dbReference type="EMBL" id="KAH7366383.1"/>
    </source>
</evidence>
<evidence type="ECO:0000259" key="5">
    <source>
        <dbReference type="PROSITE" id="PS50222"/>
    </source>
</evidence>
<dbReference type="PROSITE" id="PS50222">
    <property type="entry name" value="EF_HAND_2"/>
    <property type="match status" value="4"/>
</dbReference>
<dbReference type="PANTHER" id="PTHR10891">
    <property type="entry name" value="EF-HAND CALCIUM-BINDING DOMAIN CONTAINING PROTEIN"/>
    <property type="match status" value="1"/>
</dbReference>
<dbReference type="InterPro" id="IPR018247">
    <property type="entry name" value="EF_Hand_1_Ca_BS"/>
</dbReference>
<feature type="domain" description="EF-hand" evidence="5">
    <location>
        <begin position="167"/>
        <end position="197"/>
    </location>
</feature>
<name>A0A8T2SVM6_CERRI</name>
<gene>
    <name evidence="6" type="ORF">KP509_18G075900</name>
</gene>
<evidence type="ECO:0000256" key="4">
    <source>
        <dbReference type="SAM" id="MobiDB-lite"/>
    </source>
</evidence>
<dbReference type="GO" id="GO:0005509">
    <property type="term" value="F:calcium ion binding"/>
    <property type="evidence" value="ECO:0007669"/>
    <property type="project" value="InterPro"/>
</dbReference>
<feature type="compositionally biased region" description="Polar residues" evidence="4">
    <location>
        <begin position="1"/>
        <end position="20"/>
    </location>
</feature>
<dbReference type="Gene3D" id="1.10.238.10">
    <property type="entry name" value="EF-hand"/>
    <property type="match status" value="2"/>
</dbReference>
<accession>A0A8T2SVM6</accession>
<feature type="domain" description="EF-hand" evidence="5">
    <location>
        <begin position="96"/>
        <end position="130"/>
    </location>
</feature>
<dbReference type="SMART" id="SM00054">
    <property type="entry name" value="EFh"/>
    <property type="match status" value="4"/>
</dbReference>
<dbReference type="OMA" id="LMTCEVE"/>
<sequence length="197" mass="22150">MAFTSSKTGSNSSARNSMSHYSKRSLEKRSSDDRNSGTPEIVVVDEDKKQVGPLKISLPRADCELEEAFRRFDADGDGKISPLELGTVLRSLGDELTEEDLILMVKEVDRDGDGFVDLQDFISMYADHASSRQEDLREAFKVFDRNSDGKISVEELYPVLSSLGESYTMEECGRMIQRYDSDGDGFMDFEDFCAMML</sequence>
<evidence type="ECO:0000256" key="1">
    <source>
        <dbReference type="ARBA" id="ARBA00022723"/>
    </source>
</evidence>
<dbReference type="InterPro" id="IPR011992">
    <property type="entry name" value="EF-hand-dom_pair"/>
</dbReference>